<organism evidence="11 12">
    <name type="scientific">Lymnaea stagnalis</name>
    <name type="common">Great pond snail</name>
    <name type="synonym">Helix stagnalis</name>
    <dbReference type="NCBI Taxonomy" id="6523"/>
    <lineage>
        <taxon>Eukaryota</taxon>
        <taxon>Metazoa</taxon>
        <taxon>Spiralia</taxon>
        <taxon>Lophotrochozoa</taxon>
        <taxon>Mollusca</taxon>
        <taxon>Gastropoda</taxon>
        <taxon>Heterobranchia</taxon>
        <taxon>Euthyneura</taxon>
        <taxon>Panpulmonata</taxon>
        <taxon>Hygrophila</taxon>
        <taxon>Lymnaeoidea</taxon>
        <taxon>Lymnaeidae</taxon>
        <taxon>Lymnaea</taxon>
    </lineage>
</organism>
<evidence type="ECO:0000256" key="2">
    <source>
        <dbReference type="ARBA" id="ARBA00022525"/>
    </source>
</evidence>
<feature type="disulfide bond" evidence="7">
    <location>
        <begin position="78"/>
        <end position="139"/>
    </location>
</feature>
<dbReference type="PANTHER" id="PTHR48071:SF15">
    <property type="entry name" value="SRCR DOMAIN-CONTAINING PROTEIN"/>
    <property type="match status" value="1"/>
</dbReference>
<comment type="caution">
    <text evidence="11">The sequence shown here is derived from an EMBL/GenBank/DDBJ whole genome shotgun (WGS) entry which is preliminary data.</text>
</comment>
<accession>A0AAV2HV28</accession>
<dbReference type="SUPFAM" id="SSF56487">
    <property type="entry name" value="SRCR-like"/>
    <property type="match status" value="2"/>
</dbReference>
<reference evidence="11 12" key="1">
    <citation type="submission" date="2024-04" db="EMBL/GenBank/DDBJ databases">
        <authorList>
            <consortium name="Genoscope - CEA"/>
            <person name="William W."/>
        </authorList>
    </citation>
    <scope>NUCLEOTIDE SEQUENCE [LARGE SCALE GENOMIC DNA]</scope>
</reference>
<keyword evidence="6" id="KW-0325">Glycoprotein</keyword>
<evidence type="ECO:0000313" key="12">
    <source>
        <dbReference type="Proteomes" id="UP001497497"/>
    </source>
</evidence>
<keyword evidence="4" id="KW-0677">Repeat</keyword>
<dbReference type="Gene3D" id="2.60.40.4100">
    <property type="entry name" value="Zona pellucida, ZP-C domain"/>
    <property type="match status" value="1"/>
</dbReference>
<feature type="disulfide bond" evidence="7">
    <location>
        <begin position="262"/>
        <end position="272"/>
    </location>
</feature>
<dbReference type="GO" id="GO:0005886">
    <property type="term" value="C:plasma membrane"/>
    <property type="evidence" value="ECO:0007669"/>
    <property type="project" value="TreeGrafter"/>
</dbReference>
<dbReference type="InterPro" id="IPR001507">
    <property type="entry name" value="ZP_dom"/>
</dbReference>
<comment type="caution">
    <text evidence="7">Lacks conserved residue(s) required for the propagation of feature annotation.</text>
</comment>
<dbReference type="PANTHER" id="PTHR48071">
    <property type="entry name" value="SRCR DOMAIN-CONTAINING PROTEIN"/>
    <property type="match status" value="1"/>
</dbReference>
<dbReference type="Pfam" id="PF00530">
    <property type="entry name" value="SRCR"/>
    <property type="match status" value="2"/>
</dbReference>
<dbReference type="Pfam" id="PF23344">
    <property type="entry name" value="ZP-N"/>
    <property type="match status" value="1"/>
</dbReference>
<feature type="signal peptide" evidence="8">
    <location>
        <begin position="1"/>
        <end position="25"/>
    </location>
</feature>
<evidence type="ECO:0008006" key="13">
    <source>
        <dbReference type="Google" id="ProtNLM"/>
    </source>
</evidence>
<evidence type="ECO:0000259" key="9">
    <source>
        <dbReference type="PROSITE" id="PS50287"/>
    </source>
</evidence>
<dbReference type="PROSITE" id="PS50287">
    <property type="entry name" value="SRCR_2"/>
    <property type="match status" value="2"/>
</dbReference>
<feature type="chain" id="PRO_5043595437" description="Deleted in malignant brain tumors 1 protein-like" evidence="8">
    <location>
        <begin position="26"/>
        <end position="619"/>
    </location>
</feature>
<dbReference type="EMBL" id="CAXITT010000282">
    <property type="protein sequence ID" value="CAL1538055.1"/>
    <property type="molecule type" value="Genomic_DNA"/>
</dbReference>
<dbReference type="GO" id="GO:0005615">
    <property type="term" value="C:extracellular space"/>
    <property type="evidence" value="ECO:0007669"/>
    <property type="project" value="TreeGrafter"/>
</dbReference>
<feature type="domain" description="SRCR" evidence="9">
    <location>
        <begin position="33"/>
        <end position="140"/>
    </location>
</feature>
<evidence type="ECO:0000313" key="11">
    <source>
        <dbReference type="EMBL" id="CAL1538055.1"/>
    </source>
</evidence>
<comment type="subcellular location">
    <subcellularLocation>
        <location evidence="1">Secreted</location>
    </subcellularLocation>
</comment>
<keyword evidence="3 8" id="KW-0732">Signal</keyword>
<name>A0AAV2HV28_LYMST</name>
<dbReference type="Pfam" id="PF00100">
    <property type="entry name" value="Zona_pellucida"/>
    <property type="match status" value="1"/>
</dbReference>
<dbReference type="Gene3D" id="3.10.250.10">
    <property type="entry name" value="SRCR-like domain"/>
    <property type="match status" value="2"/>
</dbReference>
<keyword evidence="12" id="KW-1185">Reference proteome</keyword>
<evidence type="ECO:0000256" key="4">
    <source>
        <dbReference type="ARBA" id="ARBA00022737"/>
    </source>
</evidence>
<feature type="disulfide bond" evidence="7">
    <location>
        <begin position="109"/>
        <end position="119"/>
    </location>
</feature>
<feature type="domain" description="SRCR" evidence="9">
    <location>
        <begin position="182"/>
        <end position="293"/>
    </location>
</feature>
<evidence type="ECO:0000256" key="6">
    <source>
        <dbReference type="ARBA" id="ARBA00023180"/>
    </source>
</evidence>
<evidence type="ECO:0000256" key="8">
    <source>
        <dbReference type="SAM" id="SignalP"/>
    </source>
</evidence>
<dbReference type="InterPro" id="IPR001190">
    <property type="entry name" value="SRCR"/>
</dbReference>
<keyword evidence="5 7" id="KW-1015">Disulfide bond</keyword>
<gene>
    <name evidence="11" type="ORF">GSLYS_00011876001</name>
</gene>
<dbReference type="InterPro" id="IPR036772">
    <property type="entry name" value="SRCR-like_dom_sf"/>
</dbReference>
<proteinExistence type="predicted"/>
<dbReference type="Proteomes" id="UP001497497">
    <property type="component" value="Unassembled WGS sequence"/>
</dbReference>
<dbReference type="Gene3D" id="2.60.40.3210">
    <property type="entry name" value="Zona pellucida, ZP-N domain"/>
    <property type="match status" value="1"/>
</dbReference>
<feature type="domain" description="ZP" evidence="10">
    <location>
        <begin position="308"/>
        <end position="569"/>
    </location>
</feature>
<dbReference type="GO" id="GO:0004252">
    <property type="term" value="F:serine-type endopeptidase activity"/>
    <property type="evidence" value="ECO:0007669"/>
    <property type="project" value="TreeGrafter"/>
</dbReference>
<dbReference type="SMART" id="SM00241">
    <property type="entry name" value="ZP"/>
    <property type="match status" value="1"/>
</dbReference>
<dbReference type="PRINTS" id="PR00258">
    <property type="entry name" value="SPERACTRCPTR"/>
</dbReference>
<evidence type="ECO:0000259" key="10">
    <source>
        <dbReference type="PROSITE" id="PS51034"/>
    </source>
</evidence>
<dbReference type="PROSITE" id="PS51034">
    <property type="entry name" value="ZP_2"/>
    <property type="match status" value="1"/>
</dbReference>
<evidence type="ECO:0000256" key="5">
    <source>
        <dbReference type="ARBA" id="ARBA00023157"/>
    </source>
</evidence>
<protein>
    <recommendedName>
        <fullName evidence="13">Deleted in malignant brain tumors 1 protein-like</fullName>
    </recommendedName>
</protein>
<dbReference type="GO" id="GO:0031638">
    <property type="term" value="P:zymogen activation"/>
    <property type="evidence" value="ECO:0007669"/>
    <property type="project" value="TreeGrafter"/>
</dbReference>
<evidence type="ECO:0000256" key="3">
    <source>
        <dbReference type="ARBA" id="ARBA00022729"/>
    </source>
</evidence>
<keyword evidence="2" id="KW-0964">Secreted</keyword>
<evidence type="ECO:0000256" key="1">
    <source>
        <dbReference type="ARBA" id="ARBA00004613"/>
    </source>
</evidence>
<dbReference type="InterPro" id="IPR055355">
    <property type="entry name" value="ZP-C"/>
</dbReference>
<evidence type="ECO:0000256" key="7">
    <source>
        <dbReference type="PROSITE-ProRule" id="PRU00196"/>
    </source>
</evidence>
<dbReference type="SMART" id="SM00202">
    <property type="entry name" value="SR"/>
    <property type="match status" value="2"/>
</dbReference>
<sequence length="619" mass="67277">MPCGKVKVDWILTVFVLAWTSQCHGFKHNVTYLTLESGQPYAPGSPYSGRVVIQLDNEGVNGSICAASWTDADAGVVCTMLGFGTGKATGRPSPFAAGSRNYLMGNLNCTGVESSLSQCPGADHVISCVYGDDEVGVTCDGGPGSPVFGSPGFTFTTQTTESTSTVQPTLMYSICAGGSEFIRLLGREGTKSMGYVQVYVEEEGGWQFICDDAWSQHNAQVICSELFCHPKSTNICARPAAQTNYLPEVYDPVSVLSYGVQCNGTEMSIFDCHKQFDTSKTCTKAELAGVQCEENPLETEPTLDAVLDCTDPKGDLKIVFPGEAFPDLTEDKLNVVYKTSGSPSCDTSALTHRNDAELSLTIPHTDCGTRCTNNGTHLCYENAVEYHHQVAWFVLTESKRKEFTIQCCIPMESNVSIHFLPETPLVKNTLSQSYNHQPEINFCPDETCATPISASPYTVAVGDWVYVGINLKAELDDLFKDLSLEMAITNCTLDFVGALGQVESSSLIENKCPNDTASVSTYDISLTREAFRFKAFQRDGYTSAYVTCHVRVCSDQDLNSTCDRSCENPAAARHRRGVANDAGDLVKVVSSALIVVDAASKDSQRDVTDRRLNPRFFKP</sequence>
<dbReference type="AlphaFoldDB" id="A0AAV2HV28"/>
<dbReference type="InterPro" id="IPR042235">
    <property type="entry name" value="ZP-C_dom"/>
</dbReference>
<dbReference type="InterPro" id="IPR055356">
    <property type="entry name" value="ZP-N"/>
</dbReference>